<protein>
    <submittedName>
        <fullName evidence="1">Capsular polysaccharide biosynthesis protein</fullName>
    </submittedName>
</protein>
<dbReference type="InterPro" id="IPR029044">
    <property type="entry name" value="Nucleotide-diphossugar_trans"/>
</dbReference>
<dbReference type="SUPFAM" id="SSF53448">
    <property type="entry name" value="Nucleotide-diphospho-sugar transferases"/>
    <property type="match status" value="1"/>
</dbReference>
<accession>A0A0S2CGC4</accession>
<evidence type="ECO:0000313" key="1">
    <source>
        <dbReference type="EMBL" id="ALN44126.1"/>
    </source>
</evidence>
<reference evidence="1" key="1">
    <citation type="journal article" date="2015" name="PLoS ONE">
        <title>Updated Campylobacter jejuni Capsule PCR Multiplex Typing System and Its Application to Clinical Isolates from South and Southeast Asia.</title>
        <authorList>
            <person name="Poly F."/>
            <person name="Serichantalergs O."/>
            <person name="Kuroiwa J."/>
            <person name="Pootong P."/>
            <person name="Mason C."/>
            <person name="Guerry P."/>
            <person name="Parker C.T."/>
        </authorList>
    </citation>
    <scope>NUCLEOTIDE SEQUENCE</scope>
    <source>
        <strain evidence="1">RM3423</strain>
    </source>
</reference>
<name>A0A0S2CGC4_CAMJU</name>
<dbReference type="InterPro" id="IPR011009">
    <property type="entry name" value="Kinase-like_dom_sf"/>
</dbReference>
<organism evidence="1">
    <name type="scientific">Campylobacter jejuni subsp. jejuni</name>
    <dbReference type="NCBI Taxonomy" id="32022"/>
    <lineage>
        <taxon>Bacteria</taxon>
        <taxon>Pseudomonadati</taxon>
        <taxon>Campylobacterota</taxon>
        <taxon>Epsilonproteobacteria</taxon>
        <taxon>Campylobacterales</taxon>
        <taxon>Campylobacteraceae</taxon>
        <taxon>Campylobacter</taxon>
    </lineage>
</organism>
<sequence>MILITSAKYSSSDFTLEFGKIPPSFLPLGNKRLYEYQIELFKNFNQKIFLSLPNDFKLSKFDEKKLKELNIEILFVPNNLSLGESVVYCLNVCCAFDEKFYILHGDTFFKELVFKENSLQIAKVKENYDWAYLDNEFNVLSKTLEDDLILAGAYSFSHPQFLIKCIVESSYSFVDGMKAYSKAYAFDIIKNDTWLDFGLITSYFHSKKAVSTQRNFNNIDISNGYIKKSSSWQEKIKAEINWFDNLPKELFIYTPKVITYEDSYEIEYICNNTLAELYVFGKLPSYVWKRIFKSLKEFLDKLHSFKSNDKDINFNCKEKTLKRLQEFSKQSGIDLHKNIVINSKSYPSILTLVDKLDFYMNDINEFSLIHGDFCFSNIMYDFRAGVIKTFDPRGFDFNGKITPYGDKKYDFAKLVHSVFGLYDFIIAGFFECKVNSDNIEFFIEEDVNILDIQKEFLDVFDIDDNIKALTLHLFLSMLPLHNDFKEKQMAFLANAFILYDTFFKESK</sequence>
<dbReference type="AlphaFoldDB" id="A0A0S2CGC4"/>
<dbReference type="Gene3D" id="3.90.1200.10">
    <property type="match status" value="1"/>
</dbReference>
<dbReference type="EMBL" id="KT893437">
    <property type="protein sequence ID" value="ALN44126.1"/>
    <property type="molecule type" value="Genomic_DNA"/>
</dbReference>
<proteinExistence type="predicted"/>
<dbReference type="SUPFAM" id="SSF56112">
    <property type="entry name" value="Protein kinase-like (PK-like)"/>
    <property type="match status" value="1"/>
</dbReference>
<dbReference type="Gene3D" id="3.90.550.10">
    <property type="entry name" value="Spore Coat Polysaccharide Biosynthesis Protein SpsA, Chain A"/>
    <property type="match status" value="1"/>
</dbReference>
<gene>
    <name evidence="1" type="ORF">HS27.06</name>
</gene>